<protein>
    <submittedName>
        <fullName evidence="1">Uncharacterized protein</fullName>
    </submittedName>
</protein>
<organism evidence="1 2">
    <name type="scientific">Naganishia onofrii</name>
    <dbReference type="NCBI Taxonomy" id="1851511"/>
    <lineage>
        <taxon>Eukaryota</taxon>
        <taxon>Fungi</taxon>
        <taxon>Dikarya</taxon>
        <taxon>Basidiomycota</taxon>
        <taxon>Agaricomycotina</taxon>
        <taxon>Tremellomycetes</taxon>
        <taxon>Filobasidiales</taxon>
        <taxon>Filobasidiaceae</taxon>
        <taxon>Naganishia</taxon>
    </lineage>
</organism>
<reference evidence="1" key="1">
    <citation type="submission" date="2023-04" db="EMBL/GenBank/DDBJ databases">
        <title>Draft Genome sequencing of Naganishia species isolated from polar environments using Oxford Nanopore Technology.</title>
        <authorList>
            <person name="Leo P."/>
            <person name="Venkateswaran K."/>
        </authorList>
    </citation>
    <scope>NUCLEOTIDE SEQUENCE</scope>
    <source>
        <strain evidence="1">DBVPG 5303</strain>
    </source>
</reference>
<dbReference type="EMBL" id="JASBWV010000011">
    <property type="protein sequence ID" value="KAJ9123833.1"/>
    <property type="molecule type" value="Genomic_DNA"/>
</dbReference>
<comment type="caution">
    <text evidence="1">The sequence shown here is derived from an EMBL/GenBank/DDBJ whole genome shotgun (WGS) entry which is preliminary data.</text>
</comment>
<sequence length="902" mass="99502">MYPSSNIQQESNSQQETSIQQDPHALPTSSDVAPHTTYQGNTPYQSYYQQPVSSYFAHRSLDALAERETTTRAHNKKLKQQKLDSEMKQQGKLLFLSLYDVRLAERSCIWISIGYHPERGVGNTLYLSLKSGIPDEIDKALPVLLEYSRRDGITSDFTVYPGSIEAFLGLVDQWVENWEDYLHRASEGLEGEWLQSQEEADHARWALGALLAIRNGCMIHEKVRRLLIGVRGKYNQDDLANLRNTRGINGSNATLPYLPPRILILMGKILQNQSVLDLALRMPEMTIYLLDILIYILPYLTHTLQLSSSKPSASESSTAANSKAATPAVNEAEEDEDTGDVTLRQTGNLLKSILAEWIPALFAKTSDLAILLASIQLFTMVPPDILPINSIIDRLATFLVLTPSQREQTPWPKELFLHSLGLLYHITAAPSRAAEVLRRRDLDGQLRILIGLTQWGTKAAYKQMRAVGAIGRIQEISPIDGVGTVTNVKGLDKGGKWLPPVLLDDDGGELTGEDVGLGPLIVLDPLVRRRIRSMREPDRALACFVAPDHTEPPIAPPTSAAEVIKAATSAYSGASAMVMREDRDGRPLPQPKFVINGLRFKRSLGRRKNYMCKWQGCADKIGPLSNAELLAHIKTCHLSDLENTSGGIIKCRWAHCLSNNATQTHMLTHLPLPIDPTKEPEPLRVIVHPDTAMTSVTSSYPQFRPVPPLTYIGIIPSAGATQAISSSDLIHPLAYLGLEFPLDRTGQPMQEGYYACMILKNIARALRNDIERAEDSGLLDSEEYSALDGNDISALGRATSSRNRKKRKLDRLGAFGLPAPPGILDGSYIDPTLSGVNGYSGDNETAADDRATSREAAVVPLNTEERVRARLAFRSVVEEPVLSMLEQGGGEIPKRLVECLGF</sequence>
<accession>A0ACC2XIM0</accession>
<proteinExistence type="predicted"/>
<evidence type="ECO:0000313" key="2">
    <source>
        <dbReference type="Proteomes" id="UP001234202"/>
    </source>
</evidence>
<gene>
    <name evidence="1" type="ORF">QFC24_003610</name>
</gene>
<dbReference type="Proteomes" id="UP001234202">
    <property type="component" value="Unassembled WGS sequence"/>
</dbReference>
<keyword evidence="2" id="KW-1185">Reference proteome</keyword>
<name>A0ACC2XIM0_9TREE</name>
<evidence type="ECO:0000313" key="1">
    <source>
        <dbReference type="EMBL" id="KAJ9123833.1"/>
    </source>
</evidence>